<name>A0A194V0Y0_CYTMA</name>
<dbReference type="AlphaFoldDB" id="A0A194V0Y0"/>
<dbReference type="Pfam" id="PF00646">
    <property type="entry name" value="F-box"/>
    <property type="match status" value="1"/>
</dbReference>
<dbReference type="PROSITE" id="PS50181">
    <property type="entry name" value="FBOX"/>
    <property type="match status" value="1"/>
</dbReference>
<keyword evidence="4" id="KW-1185">Reference proteome</keyword>
<evidence type="ECO:0000313" key="4">
    <source>
        <dbReference type="Proteomes" id="UP000078576"/>
    </source>
</evidence>
<gene>
    <name evidence="3" type="ORF">VP1G_10916</name>
</gene>
<sequence length="654" mass="73227">MNLTNDYSSLPEASGILPGIHGVDAGTASDKRDHNPVGIIDEYQEADGQDRGTGPISKGAVREDAQLIYRPLHYLNSTVTISDPPKSPTFAATDRIPGPQSSRLLGLPIEIQQLIYNNLNTTSLLRFSQMSRVTHDIVSTFPAWRHLSDHSLEMLAAMSKMKLLHRHTVAELYETLSSARCVGCPSRTYGAYVFLPTTDRCCWVCISYHPMFRVISLRKASKTFAISISRIKRELYVFQSIPGMYDKARQVSLASHKLVCAREAGELGLRVHGSLDKLRTAADVFLRDVNPPYRREATYLQSAVGAELGKVSPWSWAPSTNLSSSQRPMSEVAIFDENFGKAAMLVSQFRPGVGVEQPLWCKGCYLVLEAYENQSLSDEFILENIINENKELDIRHDIENLDLGDILRCLAKQARSPAELYDHAKYCYGARKMLWDAGSQVRLFISEPSDHRSRNPLDLSTIVDSGGCAHIVNDLGLLEHSSLMEANDDDFIVSGGRRIKVVFRGRRIMKGLLDGQHGSQRQDLVLENVAYVPGFDSNIISSSVLKKNLGYWVCGYDNTLRSGSYDDPRILLQLPEISNVTVAEYKEDPESKDRQNGERDRKRRGCSESTNIGYPRSMLITGITTNWEDVGEYPRITFTLASNRHESKRLEPEG</sequence>
<dbReference type="InterPro" id="IPR054722">
    <property type="entry name" value="PolX-like_BBD"/>
</dbReference>
<feature type="domain" description="F-box" evidence="2">
    <location>
        <begin position="101"/>
        <end position="147"/>
    </location>
</feature>
<dbReference type="Pfam" id="PF22936">
    <property type="entry name" value="Pol_BBD"/>
    <property type="match status" value="1"/>
</dbReference>
<accession>A0A194V0Y0</accession>
<dbReference type="OrthoDB" id="2687876at2759"/>
<proteinExistence type="predicted"/>
<feature type="compositionally biased region" description="Basic and acidic residues" evidence="1">
    <location>
        <begin position="584"/>
        <end position="600"/>
    </location>
</feature>
<dbReference type="STRING" id="694573.A0A194V0Y0"/>
<feature type="region of interest" description="Disordered" evidence="1">
    <location>
        <begin position="583"/>
        <end position="610"/>
    </location>
</feature>
<evidence type="ECO:0000313" key="3">
    <source>
        <dbReference type="EMBL" id="KUI57516.1"/>
    </source>
</evidence>
<dbReference type="Proteomes" id="UP000078576">
    <property type="component" value="Unassembled WGS sequence"/>
</dbReference>
<evidence type="ECO:0000259" key="2">
    <source>
        <dbReference type="PROSITE" id="PS50181"/>
    </source>
</evidence>
<organism evidence="3 4">
    <name type="scientific">Cytospora mali</name>
    <name type="common">Apple Valsa canker fungus</name>
    <name type="synonym">Valsa mali</name>
    <dbReference type="NCBI Taxonomy" id="578113"/>
    <lineage>
        <taxon>Eukaryota</taxon>
        <taxon>Fungi</taxon>
        <taxon>Dikarya</taxon>
        <taxon>Ascomycota</taxon>
        <taxon>Pezizomycotina</taxon>
        <taxon>Sordariomycetes</taxon>
        <taxon>Sordariomycetidae</taxon>
        <taxon>Diaporthales</taxon>
        <taxon>Cytosporaceae</taxon>
        <taxon>Cytospora</taxon>
    </lineage>
</organism>
<evidence type="ECO:0000256" key="1">
    <source>
        <dbReference type="SAM" id="MobiDB-lite"/>
    </source>
</evidence>
<dbReference type="EMBL" id="KN714701">
    <property type="protein sequence ID" value="KUI57516.1"/>
    <property type="molecule type" value="Genomic_DNA"/>
</dbReference>
<protein>
    <recommendedName>
        <fullName evidence="2">F-box domain-containing protein</fullName>
    </recommendedName>
</protein>
<reference evidence="4" key="1">
    <citation type="submission" date="2014-12" db="EMBL/GenBank/DDBJ databases">
        <title>Genome Sequence of Valsa Canker Pathogens Uncovers a Specific Adaption of Colonization on Woody Bark.</title>
        <authorList>
            <person name="Yin Z."/>
            <person name="Liu H."/>
            <person name="Gao X."/>
            <person name="Li Z."/>
            <person name="Song N."/>
            <person name="Ke X."/>
            <person name="Dai Q."/>
            <person name="Wu Y."/>
            <person name="Sun Y."/>
            <person name="Xu J.-R."/>
            <person name="Kang Z.K."/>
            <person name="Wang L."/>
            <person name="Huang L."/>
        </authorList>
    </citation>
    <scope>NUCLEOTIDE SEQUENCE [LARGE SCALE GENOMIC DNA]</scope>
    <source>
        <strain evidence="4">SXYL134</strain>
    </source>
</reference>
<dbReference type="InterPro" id="IPR001810">
    <property type="entry name" value="F-box_dom"/>
</dbReference>